<keyword evidence="4" id="KW-0121">Carboxypeptidase</keyword>
<gene>
    <name evidence="15" type="ORF">EGI31_20540</name>
</gene>
<keyword evidence="8 12" id="KW-1133">Transmembrane helix</keyword>
<dbReference type="InterPro" id="IPR036138">
    <property type="entry name" value="PBP_dimer_sf"/>
</dbReference>
<feature type="domain" description="Penicillin-binding protein dimerisation" evidence="14">
    <location>
        <begin position="50"/>
        <end position="213"/>
    </location>
</feature>
<reference evidence="15 16" key="1">
    <citation type="submission" date="2018-11" db="EMBL/GenBank/DDBJ databases">
        <title>Novel bacteria species description.</title>
        <authorList>
            <person name="Han J.-H."/>
        </authorList>
    </citation>
    <scope>NUCLEOTIDE SEQUENCE [LARGE SCALE GENOMIC DNA]</scope>
    <source>
        <strain evidence="15 16">KCTC23259</strain>
    </source>
</reference>
<keyword evidence="4" id="KW-0378">Hydrolase</keyword>
<evidence type="ECO:0000259" key="14">
    <source>
        <dbReference type="Pfam" id="PF03717"/>
    </source>
</evidence>
<dbReference type="PANTHER" id="PTHR30627">
    <property type="entry name" value="PEPTIDOGLYCAN D,D-TRANSPEPTIDASE"/>
    <property type="match status" value="1"/>
</dbReference>
<dbReference type="InterPro" id="IPR012338">
    <property type="entry name" value="Beta-lactam/transpept-like"/>
</dbReference>
<evidence type="ECO:0000256" key="9">
    <source>
        <dbReference type="ARBA" id="ARBA00023136"/>
    </source>
</evidence>
<dbReference type="GO" id="GO:0005886">
    <property type="term" value="C:plasma membrane"/>
    <property type="evidence" value="ECO:0007669"/>
    <property type="project" value="UniProtKB-SubCell"/>
</dbReference>
<keyword evidence="6" id="KW-0133">Cell shape</keyword>
<keyword evidence="4" id="KW-0645">Protease</keyword>
<feature type="transmembrane region" description="Helical" evidence="12">
    <location>
        <begin position="7"/>
        <end position="26"/>
    </location>
</feature>
<dbReference type="Pfam" id="PF03717">
    <property type="entry name" value="PBP_dimer"/>
    <property type="match status" value="1"/>
</dbReference>
<evidence type="ECO:0000256" key="6">
    <source>
        <dbReference type="ARBA" id="ARBA00022960"/>
    </source>
</evidence>
<dbReference type="GO" id="GO:0071972">
    <property type="term" value="F:peptidoglycan L,D-transpeptidase activity"/>
    <property type="evidence" value="ECO:0007669"/>
    <property type="project" value="TreeGrafter"/>
</dbReference>
<dbReference type="SUPFAM" id="SSF56601">
    <property type="entry name" value="beta-lactamase/transpeptidase-like"/>
    <property type="match status" value="1"/>
</dbReference>
<dbReference type="Gene3D" id="3.30.1390.30">
    <property type="entry name" value="Penicillin-binding protein 2a, domain 3"/>
    <property type="match status" value="1"/>
</dbReference>
<evidence type="ECO:0000256" key="7">
    <source>
        <dbReference type="ARBA" id="ARBA00022984"/>
    </source>
</evidence>
<feature type="domain" description="Penicillin-binding protein transpeptidase" evidence="13">
    <location>
        <begin position="252"/>
        <end position="574"/>
    </location>
</feature>
<keyword evidence="5 12" id="KW-0812">Transmembrane</keyword>
<dbReference type="GO" id="GO:0071555">
    <property type="term" value="P:cell wall organization"/>
    <property type="evidence" value="ECO:0007669"/>
    <property type="project" value="UniProtKB-KW"/>
</dbReference>
<evidence type="ECO:0000313" key="16">
    <source>
        <dbReference type="Proteomes" id="UP001204144"/>
    </source>
</evidence>
<evidence type="ECO:0000256" key="12">
    <source>
        <dbReference type="SAM" id="Phobius"/>
    </source>
</evidence>
<feature type="region of interest" description="Disordered" evidence="11">
    <location>
        <begin position="604"/>
        <end position="623"/>
    </location>
</feature>
<dbReference type="InterPro" id="IPR001460">
    <property type="entry name" value="PCN-bd_Tpept"/>
</dbReference>
<dbReference type="PANTHER" id="PTHR30627:SF2">
    <property type="entry name" value="PEPTIDOGLYCAN D,D-TRANSPEPTIDASE MRDA"/>
    <property type="match status" value="1"/>
</dbReference>
<evidence type="ECO:0000256" key="3">
    <source>
        <dbReference type="ARBA" id="ARBA00022475"/>
    </source>
</evidence>
<dbReference type="GO" id="GO:0008658">
    <property type="term" value="F:penicillin binding"/>
    <property type="evidence" value="ECO:0007669"/>
    <property type="project" value="InterPro"/>
</dbReference>
<dbReference type="SUPFAM" id="SSF56519">
    <property type="entry name" value="Penicillin binding protein dimerisation domain"/>
    <property type="match status" value="1"/>
</dbReference>
<dbReference type="Gene3D" id="3.90.1310.10">
    <property type="entry name" value="Penicillin-binding protein 2a (Domain 2)"/>
    <property type="match status" value="1"/>
</dbReference>
<dbReference type="Gene3D" id="3.40.710.10">
    <property type="entry name" value="DD-peptidase/beta-lactamase superfamily"/>
    <property type="match status" value="1"/>
</dbReference>
<evidence type="ECO:0000256" key="1">
    <source>
        <dbReference type="ARBA" id="ARBA00004167"/>
    </source>
</evidence>
<evidence type="ECO:0000256" key="5">
    <source>
        <dbReference type="ARBA" id="ARBA00022692"/>
    </source>
</evidence>
<evidence type="ECO:0000313" key="15">
    <source>
        <dbReference type="EMBL" id="MCP9765329.1"/>
    </source>
</evidence>
<keyword evidence="7" id="KW-0573">Peptidoglycan synthesis</keyword>
<sequence length="623" mass="69499">MLESRKPVILIFFYSIGIIYILRLFYLQILDPKYQSLGALNSIRREINIPLRGQIYDRNGKLIVANEEVYDVYVTPKKVVNFDTTSFCKLFNITKGFLDSTLTAAREYSKDRPSLFLRQLTKEEYASVVDAMIQYPGFTFEQSFFRTYPGKTMANALGYIGEIPQKKFEEQEEEYYRKGDYIGLSGLEKYYENELRGIRGVKFTLMNVKGEEKGQYNDGKYDTLAVIGQNLYTSIDLELQQLADTLFRNKVGSVVAIDPSTGEILAMGSYPTYDPSLLSGKQFSKNYAALSRNPDRPLNNRAISAFYRPGSTFKLVQAAIGLEMGVITPRTSFVGSPTMFAYHSGTYEAANLYNAIEKSSNPYFYNVFRKIIANNSETSPFAQARVGLETWGEIVSKFGFGKKLGIDLPSETKGVLPDVKRYDKVYGKNQWKFSNIYSLSIGEGEYGVNVLKLGNLCATLANRGYWLTPHLVRSTGVSKDNIKGFKVETHRTGISPRHFEEVVKGMGLVVSNGTGRSAQVEGIEVCGKTGTSQNKRGKDHAIFIAFAPKYKPKIAIAVVVENGGFGGVASAPICGLMIEQYLKGKVSRLAYKEQVSNTRWTTVAASSSSKSLEPKSTPVNTKN</sequence>
<dbReference type="AlphaFoldDB" id="A0AAE3H768"/>
<dbReference type="EMBL" id="RJUF01000182">
    <property type="protein sequence ID" value="MCP9765329.1"/>
    <property type="molecule type" value="Genomic_DNA"/>
</dbReference>
<dbReference type="Proteomes" id="UP001204144">
    <property type="component" value="Unassembled WGS sequence"/>
</dbReference>
<evidence type="ECO:0000256" key="2">
    <source>
        <dbReference type="ARBA" id="ARBA00004236"/>
    </source>
</evidence>
<protein>
    <submittedName>
        <fullName evidence="15">Peptidoglycan glycosyltransferase</fullName>
    </submittedName>
</protein>
<accession>A0AAE3H768</accession>
<keyword evidence="3" id="KW-1003">Cell membrane</keyword>
<evidence type="ECO:0000256" key="8">
    <source>
        <dbReference type="ARBA" id="ARBA00022989"/>
    </source>
</evidence>
<dbReference type="GO" id="GO:0008360">
    <property type="term" value="P:regulation of cell shape"/>
    <property type="evidence" value="ECO:0007669"/>
    <property type="project" value="UniProtKB-KW"/>
</dbReference>
<evidence type="ECO:0000259" key="13">
    <source>
        <dbReference type="Pfam" id="PF00905"/>
    </source>
</evidence>
<proteinExistence type="predicted"/>
<organism evidence="15 16">
    <name type="scientific">Lacihabitans soyangensis</name>
    <dbReference type="NCBI Taxonomy" id="869394"/>
    <lineage>
        <taxon>Bacteria</taxon>
        <taxon>Pseudomonadati</taxon>
        <taxon>Bacteroidota</taxon>
        <taxon>Cytophagia</taxon>
        <taxon>Cytophagales</taxon>
        <taxon>Leadbetterellaceae</taxon>
        <taxon>Lacihabitans</taxon>
    </lineage>
</organism>
<comment type="caution">
    <text evidence="15">The sequence shown here is derived from an EMBL/GenBank/DDBJ whole genome shotgun (WGS) entry which is preliminary data.</text>
</comment>
<evidence type="ECO:0000256" key="11">
    <source>
        <dbReference type="SAM" id="MobiDB-lite"/>
    </source>
</evidence>
<keyword evidence="10" id="KW-0961">Cell wall biogenesis/degradation</keyword>
<name>A0AAE3H768_9BACT</name>
<dbReference type="Pfam" id="PF00905">
    <property type="entry name" value="Transpeptidase"/>
    <property type="match status" value="1"/>
</dbReference>
<comment type="subcellular location">
    <subcellularLocation>
        <location evidence="2">Cell membrane</location>
    </subcellularLocation>
    <subcellularLocation>
        <location evidence="1">Membrane</location>
        <topology evidence="1">Single-pass membrane protein</topology>
    </subcellularLocation>
</comment>
<keyword evidence="16" id="KW-1185">Reference proteome</keyword>
<keyword evidence="9 12" id="KW-0472">Membrane</keyword>
<evidence type="ECO:0000256" key="10">
    <source>
        <dbReference type="ARBA" id="ARBA00023316"/>
    </source>
</evidence>
<dbReference type="InterPro" id="IPR050515">
    <property type="entry name" value="Beta-lactam/transpept"/>
</dbReference>
<dbReference type="InterPro" id="IPR005311">
    <property type="entry name" value="PBP_dimer"/>
</dbReference>
<dbReference type="GO" id="GO:0009252">
    <property type="term" value="P:peptidoglycan biosynthetic process"/>
    <property type="evidence" value="ECO:0007669"/>
    <property type="project" value="UniProtKB-KW"/>
</dbReference>
<evidence type="ECO:0000256" key="4">
    <source>
        <dbReference type="ARBA" id="ARBA00022645"/>
    </source>
</evidence>